<evidence type="ECO:0000313" key="5">
    <source>
        <dbReference type="EMBL" id="SDC79666.1"/>
    </source>
</evidence>
<evidence type="ECO:0000256" key="3">
    <source>
        <dbReference type="ARBA" id="ARBA00023163"/>
    </source>
</evidence>
<evidence type="ECO:0000313" key="6">
    <source>
        <dbReference type="Proteomes" id="UP000198908"/>
    </source>
</evidence>
<keyword evidence="3" id="KW-0804">Transcription</keyword>
<dbReference type="InterPro" id="IPR032687">
    <property type="entry name" value="AraC-type_N"/>
</dbReference>
<name>A0A1G6PJG9_9BURK</name>
<dbReference type="Gene3D" id="1.10.10.60">
    <property type="entry name" value="Homeodomain-like"/>
    <property type="match status" value="1"/>
</dbReference>
<dbReference type="PANTHER" id="PTHR47894">
    <property type="entry name" value="HTH-TYPE TRANSCRIPTIONAL REGULATOR GADX"/>
    <property type="match status" value="1"/>
</dbReference>
<dbReference type="STRING" id="416944.SAMN05421548_110152"/>
<evidence type="ECO:0000256" key="1">
    <source>
        <dbReference type="ARBA" id="ARBA00023015"/>
    </source>
</evidence>
<reference evidence="6" key="1">
    <citation type="submission" date="2016-09" db="EMBL/GenBank/DDBJ databases">
        <authorList>
            <person name="Varghese N."/>
            <person name="Submissions S."/>
        </authorList>
    </citation>
    <scope>NUCLEOTIDE SEQUENCE [LARGE SCALE GENOMIC DNA]</scope>
    <source>
        <strain evidence="6">TNe-862</strain>
    </source>
</reference>
<dbReference type="GO" id="GO:0000976">
    <property type="term" value="F:transcription cis-regulatory region binding"/>
    <property type="evidence" value="ECO:0007669"/>
    <property type="project" value="TreeGrafter"/>
</dbReference>
<keyword evidence="1" id="KW-0805">Transcription regulation</keyword>
<dbReference type="Proteomes" id="UP000198908">
    <property type="component" value="Unassembled WGS sequence"/>
</dbReference>
<dbReference type="AlphaFoldDB" id="A0A1G6PJG9"/>
<feature type="domain" description="HTH araC/xylS-type" evidence="4">
    <location>
        <begin position="231"/>
        <end position="329"/>
    </location>
</feature>
<dbReference type="GO" id="GO:0005829">
    <property type="term" value="C:cytosol"/>
    <property type="evidence" value="ECO:0007669"/>
    <property type="project" value="TreeGrafter"/>
</dbReference>
<gene>
    <name evidence="5" type="ORF">SAMN05421548_110152</name>
</gene>
<sequence length="334" mass="36918">MKARVVRSATLIGYLNAAQEVGVDGEALIAAVGLTTDYTTDPDRLIPVDSFIRLLDLSVAASGRSDFGARAAIARGVPDFGAVSLLLREEETLRDALRTISARLHLHCNGIYLELDTRFGKPFLSYQIVSDTPSIQASEFCACGLVQSIRWLVGPEWRPDAVCYEHARPLHTSVQGSFMRSELRYNQVMGGILLGKDALDLRVITSAAVLRRHARNLIEHTLPDSPEHFEMQVTRIMVRQLRDSTCNADTLASSLGMNRRTLHRRLANKGLSYSSLLQQVRSDTARQLVEAGTIPLSDVAETVGFNSLSSFSRWFQATFGCTASAWKRNRNASH</sequence>
<dbReference type="Pfam" id="PF12625">
    <property type="entry name" value="Arabinose_bd"/>
    <property type="match status" value="1"/>
</dbReference>
<protein>
    <submittedName>
        <fullName evidence="5">AraC-type DNA-binding protein</fullName>
    </submittedName>
</protein>
<keyword evidence="6" id="KW-1185">Reference proteome</keyword>
<evidence type="ECO:0000259" key="4">
    <source>
        <dbReference type="PROSITE" id="PS01124"/>
    </source>
</evidence>
<dbReference type="InterPro" id="IPR009057">
    <property type="entry name" value="Homeodomain-like_sf"/>
</dbReference>
<organism evidence="5 6">
    <name type="scientific">Paraburkholderia lycopersici</name>
    <dbReference type="NCBI Taxonomy" id="416944"/>
    <lineage>
        <taxon>Bacteria</taxon>
        <taxon>Pseudomonadati</taxon>
        <taxon>Pseudomonadota</taxon>
        <taxon>Betaproteobacteria</taxon>
        <taxon>Burkholderiales</taxon>
        <taxon>Burkholderiaceae</taxon>
        <taxon>Paraburkholderia</taxon>
    </lineage>
</organism>
<dbReference type="InterPro" id="IPR018060">
    <property type="entry name" value="HTH_AraC"/>
</dbReference>
<dbReference type="EMBL" id="FMYQ01000010">
    <property type="protein sequence ID" value="SDC79666.1"/>
    <property type="molecule type" value="Genomic_DNA"/>
</dbReference>
<evidence type="ECO:0000256" key="2">
    <source>
        <dbReference type="ARBA" id="ARBA00023125"/>
    </source>
</evidence>
<dbReference type="PANTHER" id="PTHR47894:SF4">
    <property type="entry name" value="HTH-TYPE TRANSCRIPTIONAL REGULATOR GADX"/>
    <property type="match status" value="1"/>
</dbReference>
<dbReference type="SUPFAM" id="SSF46689">
    <property type="entry name" value="Homeodomain-like"/>
    <property type="match status" value="1"/>
</dbReference>
<keyword evidence="2 5" id="KW-0238">DNA-binding</keyword>
<accession>A0A1G6PJG9</accession>
<dbReference type="RefSeq" id="WP_176929081.1">
    <property type="nucleotide sequence ID" value="NZ_FMYQ01000010.1"/>
</dbReference>
<dbReference type="Pfam" id="PF12833">
    <property type="entry name" value="HTH_18"/>
    <property type="match status" value="1"/>
</dbReference>
<dbReference type="GO" id="GO:0003700">
    <property type="term" value="F:DNA-binding transcription factor activity"/>
    <property type="evidence" value="ECO:0007669"/>
    <property type="project" value="InterPro"/>
</dbReference>
<proteinExistence type="predicted"/>
<dbReference type="PROSITE" id="PS01124">
    <property type="entry name" value="HTH_ARAC_FAMILY_2"/>
    <property type="match status" value="1"/>
</dbReference>
<dbReference type="SMART" id="SM00342">
    <property type="entry name" value="HTH_ARAC"/>
    <property type="match status" value="1"/>
</dbReference>